<feature type="transmembrane region" description="Helical" evidence="6">
    <location>
        <begin position="235"/>
        <end position="256"/>
    </location>
</feature>
<dbReference type="Pfam" id="PF03739">
    <property type="entry name" value="LptF_LptG"/>
    <property type="match status" value="1"/>
</dbReference>
<keyword evidence="5 6" id="KW-0472">Membrane</keyword>
<name>A0A858R2T8_9PROT</name>
<dbReference type="AlphaFoldDB" id="A0A858R2T8"/>
<protein>
    <submittedName>
        <fullName evidence="7">LptF/LptG family permease</fullName>
    </submittedName>
</protein>
<feature type="transmembrane region" description="Helical" evidence="6">
    <location>
        <begin position="35"/>
        <end position="53"/>
    </location>
</feature>
<proteinExistence type="predicted"/>
<accession>A0A858R2T8</accession>
<evidence type="ECO:0000256" key="4">
    <source>
        <dbReference type="ARBA" id="ARBA00022989"/>
    </source>
</evidence>
<dbReference type="InterPro" id="IPR005495">
    <property type="entry name" value="LptG/LptF_permease"/>
</dbReference>
<dbReference type="PANTHER" id="PTHR33529:SF2">
    <property type="entry name" value="LIPOPOLYSACCHARIDE EXPORT SYSTEM PERMEASE PROTEIN LPTG"/>
    <property type="match status" value="1"/>
</dbReference>
<dbReference type="GO" id="GO:0043190">
    <property type="term" value="C:ATP-binding cassette (ABC) transporter complex"/>
    <property type="evidence" value="ECO:0007669"/>
    <property type="project" value="TreeGrafter"/>
</dbReference>
<dbReference type="KEGG" id="acru:HHL28_04625"/>
<dbReference type="PANTHER" id="PTHR33529">
    <property type="entry name" value="SLR0882 PROTEIN-RELATED"/>
    <property type="match status" value="1"/>
</dbReference>
<evidence type="ECO:0000256" key="2">
    <source>
        <dbReference type="ARBA" id="ARBA00022475"/>
    </source>
</evidence>
<gene>
    <name evidence="7" type="ORF">HHL28_04625</name>
</gene>
<dbReference type="EMBL" id="CP051775">
    <property type="protein sequence ID" value="QJE71699.1"/>
    <property type="molecule type" value="Genomic_DNA"/>
</dbReference>
<evidence type="ECO:0000256" key="6">
    <source>
        <dbReference type="SAM" id="Phobius"/>
    </source>
</evidence>
<keyword evidence="2" id="KW-1003">Cell membrane</keyword>
<evidence type="ECO:0000256" key="1">
    <source>
        <dbReference type="ARBA" id="ARBA00004651"/>
    </source>
</evidence>
<keyword evidence="8" id="KW-1185">Reference proteome</keyword>
<keyword evidence="3 6" id="KW-0812">Transmembrane</keyword>
<organism evidence="7 8">
    <name type="scientific">Aerophototrophica crusticola</name>
    <dbReference type="NCBI Taxonomy" id="1709002"/>
    <lineage>
        <taxon>Bacteria</taxon>
        <taxon>Pseudomonadati</taxon>
        <taxon>Pseudomonadota</taxon>
        <taxon>Alphaproteobacteria</taxon>
        <taxon>Rhodospirillales</taxon>
        <taxon>Rhodospirillaceae</taxon>
        <taxon>Aerophototrophica</taxon>
    </lineage>
</organism>
<evidence type="ECO:0000313" key="8">
    <source>
        <dbReference type="Proteomes" id="UP000501891"/>
    </source>
</evidence>
<sequence length="291" mass="31086">MPLSVLVGSLSTLWTLAGANEVVAMRSIGMTPYQLLGALFPAAIAVGLLHLVLSDQVVPRVERGFIDWWASTTPPNDEPEVPKPLWFRLGDQVVTAKVVARDGRRLEGVEVFRRTADGALVARLTAEAAIYDGKAWTLANVARTELEPTLVTTRAETQPWDTALTPSNLRDLSAPTDRQPVSRLRGILRGTYAGTESRAFYQTRLHETYSGPFATLVMLLLAAPVAHGLRRRGGAMGNMALGVVIGLAFLLVDGLLAAMGEAGSMPPLVAAWAPTLFFAAVGGAILVHVEG</sequence>
<evidence type="ECO:0000256" key="5">
    <source>
        <dbReference type="ARBA" id="ARBA00023136"/>
    </source>
</evidence>
<evidence type="ECO:0000256" key="3">
    <source>
        <dbReference type="ARBA" id="ARBA00022692"/>
    </source>
</evidence>
<comment type="subcellular location">
    <subcellularLocation>
        <location evidence="1">Cell membrane</location>
        <topology evidence="1">Multi-pass membrane protein</topology>
    </subcellularLocation>
</comment>
<keyword evidence="4 6" id="KW-1133">Transmembrane helix</keyword>
<feature type="transmembrane region" description="Helical" evidence="6">
    <location>
        <begin position="268"/>
        <end position="289"/>
    </location>
</feature>
<dbReference type="Proteomes" id="UP000501891">
    <property type="component" value="Chromosome"/>
</dbReference>
<reference evidence="7" key="1">
    <citation type="submission" date="2020-04" db="EMBL/GenBank/DDBJ databases">
        <title>A desert anoxygenic phototrophic bacterium fixes CO2 using RubisCO under aerobic conditions.</title>
        <authorList>
            <person name="Tang K."/>
        </authorList>
    </citation>
    <scope>NUCLEOTIDE SEQUENCE [LARGE SCALE GENOMIC DNA]</scope>
    <source>
        <strain evidence="7">MIMtkB3</strain>
    </source>
</reference>
<evidence type="ECO:0000313" key="7">
    <source>
        <dbReference type="EMBL" id="QJE71699.1"/>
    </source>
</evidence>
<dbReference type="GO" id="GO:0015920">
    <property type="term" value="P:lipopolysaccharide transport"/>
    <property type="evidence" value="ECO:0007669"/>
    <property type="project" value="TreeGrafter"/>
</dbReference>